<protein>
    <submittedName>
        <fullName evidence="1">Uncharacterized protein</fullName>
    </submittedName>
</protein>
<gene>
    <name evidence="1" type="ORF">SRO942_LOCUS49410</name>
</gene>
<evidence type="ECO:0000313" key="1">
    <source>
        <dbReference type="EMBL" id="CAF4617166.1"/>
    </source>
</evidence>
<name>A0A8S2Z7R4_9BILA</name>
<dbReference type="EMBL" id="CAJOBC010132293">
    <property type="protein sequence ID" value="CAF4617166.1"/>
    <property type="molecule type" value="Genomic_DNA"/>
</dbReference>
<accession>A0A8S2Z7R4</accession>
<reference evidence="1" key="1">
    <citation type="submission" date="2021-02" db="EMBL/GenBank/DDBJ databases">
        <authorList>
            <person name="Nowell W R."/>
        </authorList>
    </citation>
    <scope>NUCLEOTIDE SEQUENCE</scope>
</reference>
<organism evidence="1 2">
    <name type="scientific">Didymodactylos carnosus</name>
    <dbReference type="NCBI Taxonomy" id="1234261"/>
    <lineage>
        <taxon>Eukaryota</taxon>
        <taxon>Metazoa</taxon>
        <taxon>Spiralia</taxon>
        <taxon>Gnathifera</taxon>
        <taxon>Rotifera</taxon>
        <taxon>Eurotatoria</taxon>
        <taxon>Bdelloidea</taxon>
        <taxon>Philodinida</taxon>
        <taxon>Philodinidae</taxon>
        <taxon>Didymodactylos</taxon>
    </lineage>
</organism>
<sequence>TYALCVICSQLIDPYFKEKYLPLFDVRLLPCQELLDNDKYLSLLRHLKLRTCYDLKCDELIDICEHQKDQNKQHNRALLADFILELLIHNPKLLEHYSQAKQIVLKQYLNITPWVPVQVERPQQYPQTLTWQGKK</sequence>
<feature type="non-terminal residue" evidence="1">
    <location>
        <position position="1"/>
    </location>
</feature>
<dbReference type="Proteomes" id="UP000681722">
    <property type="component" value="Unassembled WGS sequence"/>
</dbReference>
<comment type="caution">
    <text evidence="1">The sequence shown here is derived from an EMBL/GenBank/DDBJ whole genome shotgun (WGS) entry which is preliminary data.</text>
</comment>
<evidence type="ECO:0000313" key="2">
    <source>
        <dbReference type="Proteomes" id="UP000681722"/>
    </source>
</evidence>
<dbReference type="AlphaFoldDB" id="A0A8S2Z7R4"/>
<proteinExistence type="predicted"/>